<organism evidence="1 2">
    <name type="scientific">Desmospora activa DSM 45169</name>
    <dbReference type="NCBI Taxonomy" id="1121389"/>
    <lineage>
        <taxon>Bacteria</taxon>
        <taxon>Bacillati</taxon>
        <taxon>Bacillota</taxon>
        <taxon>Bacilli</taxon>
        <taxon>Bacillales</taxon>
        <taxon>Thermoactinomycetaceae</taxon>
        <taxon>Desmospora</taxon>
    </lineage>
</organism>
<comment type="caution">
    <text evidence="1">The sequence shown here is derived from an EMBL/GenBank/DDBJ whole genome shotgun (WGS) entry which is preliminary data.</text>
</comment>
<gene>
    <name evidence="1" type="ORF">C8J48_3437</name>
</gene>
<keyword evidence="2" id="KW-1185">Reference proteome</keyword>
<accession>A0A2T4Z1Z6</accession>
<protein>
    <submittedName>
        <fullName evidence="1">Uncharacterized protein</fullName>
    </submittedName>
</protein>
<dbReference type="OrthoDB" id="3436396at2"/>
<dbReference type="RefSeq" id="WP_107728409.1">
    <property type="nucleotide sequence ID" value="NZ_PZZP01000003.1"/>
</dbReference>
<proteinExistence type="predicted"/>
<name>A0A2T4Z1Z6_9BACL</name>
<evidence type="ECO:0000313" key="1">
    <source>
        <dbReference type="EMBL" id="PTM54785.1"/>
    </source>
</evidence>
<dbReference type="Proteomes" id="UP000241639">
    <property type="component" value="Unassembled WGS sequence"/>
</dbReference>
<dbReference type="AlphaFoldDB" id="A0A2T4Z1Z6"/>
<evidence type="ECO:0000313" key="2">
    <source>
        <dbReference type="Proteomes" id="UP000241639"/>
    </source>
</evidence>
<reference evidence="1 2" key="1">
    <citation type="submission" date="2018-04" db="EMBL/GenBank/DDBJ databases">
        <title>Genomic Encyclopedia of Archaeal and Bacterial Type Strains, Phase II (KMG-II): from individual species to whole genera.</title>
        <authorList>
            <person name="Goeker M."/>
        </authorList>
    </citation>
    <scope>NUCLEOTIDE SEQUENCE [LARGE SCALE GENOMIC DNA]</scope>
    <source>
        <strain evidence="1 2">DSM 45169</strain>
    </source>
</reference>
<sequence length="171" mass="20538">MEFHMELKLKKPIHTVKRTTIRKLYDEKLDDGRSVIFDICEIFHETDEIDFIAYGFGSNDWCVDCRYDLPGVIEELPDILGKLDAGDYDFVLDFYEQGTEREIQFVDWGDHVVLICKSRTNWKPVPDRIKMEKDRVDHIFRNLYRRFYEYGEGLCPDLIAQPLREWFRKCK</sequence>
<dbReference type="EMBL" id="PZZP01000003">
    <property type="protein sequence ID" value="PTM54785.1"/>
    <property type="molecule type" value="Genomic_DNA"/>
</dbReference>